<dbReference type="CDD" id="cd05403">
    <property type="entry name" value="NT_KNTase_like"/>
    <property type="match status" value="1"/>
</dbReference>
<evidence type="ECO:0000259" key="1">
    <source>
        <dbReference type="Pfam" id="PF01909"/>
    </source>
</evidence>
<evidence type="ECO:0000313" key="3">
    <source>
        <dbReference type="Proteomes" id="UP000239706"/>
    </source>
</evidence>
<feature type="domain" description="Polymerase nucleotidyl transferase" evidence="1">
    <location>
        <begin position="16"/>
        <end position="72"/>
    </location>
</feature>
<dbReference type="OrthoDB" id="358345at2"/>
<dbReference type="GO" id="GO:0016779">
    <property type="term" value="F:nucleotidyltransferase activity"/>
    <property type="evidence" value="ECO:0007669"/>
    <property type="project" value="InterPro"/>
</dbReference>
<dbReference type="AlphaFoldDB" id="A0A2T0B5K4"/>
<evidence type="ECO:0000313" key="2">
    <source>
        <dbReference type="EMBL" id="PRR79181.1"/>
    </source>
</evidence>
<dbReference type="Pfam" id="PF01909">
    <property type="entry name" value="NTP_transf_2"/>
    <property type="match status" value="1"/>
</dbReference>
<dbReference type="RefSeq" id="WP_106063166.1">
    <property type="nucleotide sequence ID" value="NZ_PVXO01000030.1"/>
</dbReference>
<dbReference type="SUPFAM" id="SSF81301">
    <property type="entry name" value="Nucleotidyltransferase"/>
    <property type="match status" value="1"/>
</dbReference>
<reference evidence="2 3" key="1">
    <citation type="submission" date="2018-03" db="EMBL/GenBank/DDBJ databases">
        <title>Genome sequence of Clostridium liquoris DSM 100320.</title>
        <authorList>
            <person name="Poehlein A."/>
            <person name="Daniel R."/>
        </authorList>
    </citation>
    <scope>NUCLEOTIDE SEQUENCE [LARGE SCALE GENOMIC DNA]</scope>
    <source>
        <strain evidence="2 3">DSM 100320</strain>
    </source>
</reference>
<proteinExistence type="predicted"/>
<dbReference type="Proteomes" id="UP000239706">
    <property type="component" value="Unassembled WGS sequence"/>
</dbReference>
<protein>
    <submittedName>
        <fullName evidence="2">Nucleotidyltransferase domain protein</fullName>
    </submittedName>
</protein>
<dbReference type="EMBL" id="PVXO01000030">
    <property type="protein sequence ID" value="PRR79181.1"/>
    <property type="molecule type" value="Genomic_DNA"/>
</dbReference>
<gene>
    <name evidence="2" type="ORF">CLLI_10260</name>
</gene>
<dbReference type="InterPro" id="IPR002934">
    <property type="entry name" value="Polymerase_NTP_transf_dom"/>
</dbReference>
<dbReference type="InterPro" id="IPR043519">
    <property type="entry name" value="NT_sf"/>
</dbReference>
<accession>A0A2T0B5K4</accession>
<keyword evidence="2" id="KW-0808">Transferase</keyword>
<comment type="caution">
    <text evidence="2">The sequence shown here is derived from an EMBL/GenBank/DDBJ whole genome shotgun (WGS) entry which is preliminary data.</text>
</comment>
<sequence length="233" mass="27794">MDPYKKIEAFKNKVVKCFGERVQCILLTGSYARGEEREKSDIDMWVFLDKVEYEDLNSISKILLELPLEPKLNPQCTSFDESLIPFFIREYSPIQYSTDGKILYGSLKIPYPKKEEFLENSKRLIVYVLMGVRHFICTNESNETLFKKKLWKRILKPFMWALRYRCAAQEGIYPLKLEELRKHCSEDEISMINIYEDFLEEEKEKYRGRSKEILNSIYILCEKLLYVDDTEKL</sequence>
<keyword evidence="3" id="KW-1185">Reference proteome</keyword>
<name>A0A2T0B5K4_9CLOT</name>
<dbReference type="Gene3D" id="3.30.460.10">
    <property type="entry name" value="Beta Polymerase, domain 2"/>
    <property type="match status" value="1"/>
</dbReference>
<organism evidence="2 3">
    <name type="scientific">Clostridium liquoris</name>
    <dbReference type="NCBI Taxonomy" id="1289519"/>
    <lineage>
        <taxon>Bacteria</taxon>
        <taxon>Bacillati</taxon>
        <taxon>Bacillota</taxon>
        <taxon>Clostridia</taxon>
        <taxon>Eubacteriales</taxon>
        <taxon>Clostridiaceae</taxon>
        <taxon>Clostridium</taxon>
    </lineage>
</organism>